<dbReference type="InterPro" id="IPR011004">
    <property type="entry name" value="Trimer_LpxA-like_sf"/>
</dbReference>
<dbReference type="Gene3D" id="2.160.10.10">
    <property type="entry name" value="Hexapeptide repeat proteins"/>
    <property type="match status" value="1"/>
</dbReference>
<sequence length="168" mass="18218">MRSPILYLKNFVVVGVKKIRYMSKFSAGLIQTFDKLHVEIHGNGKIKLGSFNQNRGNLYLVSDGGELIIGNHCFFNTGTCITATEQIIIGDNCKIGNNVVIVDHDHNFKNDDGKEFISSKIEIGHGTWIGANVTILRGTKIGPNAVIGAGSVVKGIVPEGGKVIQKRV</sequence>
<reference evidence="2" key="1">
    <citation type="submission" date="2016-10" db="EMBL/GenBank/DDBJ databases">
        <authorList>
            <person name="Varghese N."/>
            <person name="Submissions S."/>
        </authorList>
    </citation>
    <scope>NUCLEOTIDE SEQUENCE [LARGE SCALE GENOMIC DNA]</scope>
    <source>
        <strain evidence="2">P18</strain>
    </source>
</reference>
<keyword evidence="1" id="KW-0808">Transferase</keyword>
<dbReference type="GO" id="GO:0016740">
    <property type="term" value="F:transferase activity"/>
    <property type="evidence" value="ECO:0007669"/>
    <property type="project" value="UniProtKB-KW"/>
</dbReference>
<proteinExistence type="predicted"/>
<dbReference type="OrthoDB" id="9801697at2"/>
<organism evidence="1 2">
    <name type="scientific">Butyrivibrio proteoclasticus</name>
    <dbReference type="NCBI Taxonomy" id="43305"/>
    <lineage>
        <taxon>Bacteria</taxon>
        <taxon>Bacillati</taxon>
        <taxon>Bacillota</taxon>
        <taxon>Clostridia</taxon>
        <taxon>Lachnospirales</taxon>
        <taxon>Lachnospiraceae</taxon>
        <taxon>Butyrivibrio</taxon>
    </lineage>
</organism>
<dbReference type="SUPFAM" id="SSF51161">
    <property type="entry name" value="Trimeric LpxA-like enzymes"/>
    <property type="match status" value="1"/>
</dbReference>
<keyword evidence="2" id="KW-1185">Reference proteome</keyword>
<evidence type="ECO:0000313" key="2">
    <source>
        <dbReference type="Proteomes" id="UP000182624"/>
    </source>
</evidence>
<dbReference type="Proteomes" id="UP000182624">
    <property type="component" value="Unassembled WGS sequence"/>
</dbReference>
<dbReference type="Pfam" id="PF00132">
    <property type="entry name" value="Hexapep"/>
    <property type="match status" value="1"/>
</dbReference>
<dbReference type="PANTHER" id="PTHR23416:SF78">
    <property type="entry name" value="LIPOPOLYSACCHARIDE BIOSYNTHESIS O-ACETYL TRANSFERASE WBBJ-RELATED"/>
    <property type="match status" value="1"/>
</dbReference>
<dbReference type="PANTHER" id="PTHR23416">
    <property type="entry name" value="SIALIC ACID SYNTHASE-RELATED"/>
    <property type="match status" value="1"/>
</dbReference>
<gene>
    <name evidence="1" type="ORF">SAMN04487928_11870</name>
</gene>
<accession>A0A1I5VR09</accession>
<name>A0A1I5VR09_9FIRM</name>
<dbReference type="AlphaFoldDB" id="A0A1I5VR09"/>
<dbReference type="InterPro" id="IPR001451">
    <property type="entry name" value="Hexapep"/>
</dbReference>
<dbReference type="CDD" id="cd04647">
    <property type="entry name" value="LbH_MAT_like"/>
    <property type="match status" value="1"/>
</dbReference>
<protein>
    <submittedName>
        <fullName evidence="1">Hexapeptide repeat of succinyl-transferase</fullName>
    </submittedName>
</protein>
<dbReference type="RefSeq" id="WP_074889161.1">
    <property type="nucleotide sequence ID" value="NZ_FOXO01000018.1"/>
</dbReference>
<dbReference type="Pfam" id="PF14602">
    <property type="entry name" value="Hexapep_2"/>
    <property type="match status" value="1"/>
</dbReference>
<dbReference type="EMBL" id="FOXO01000018">
    <property type="protein sequence ID" value="SFQ09853.1"/>
    <property type="molecule type" value="Genomic_DNA"/>
</dbReference>
<dbReference type="InterPro" id="IPR051159">
    <property type="entry name" value="Hexapeptide_acetyltransf"/>
</dbReference>
<evidence type="ECO:0000313" key="1">
    <source>
        <dbReference type="EMBL" id="SFQ09853.1"/>
    </source>
</evidence>